<accession>A0A6J6P7J9</accession>
<dbReference type="EMBL" id="CAEZZN010000003">
    <property type="protein sequence ID" value="CAB4759810.1"/>
    <property type="molecule type" value="Genomic_DNA"/>
</dbReference>
<protein>
    <submittedName>
        <fullName evidence="1">Unannotated protein</fullName>
    </submittedName>
</protein>
<evidence type="ECO:0000313" key="4">
    <source>
        <dbReference type="EMBL" id="CAB4853845.1"/>
    </source>
</evidence>
<name>A0A6J6P7J9_9ZZZZ</name>
<evidence type="ECO:0000313" key="5">
    <source>
        <dbReference type="EMBL" id="CAB4977216.1"/>
    </source>
</evidence>
<evidence type="ECO:0000313" key="1">
    <source>
        <dbReference type="EMBL" id="CAB4695380.1"/>
    </source>
</evidence>
<proteinExistence type="predicted"/>
<dbReference type="EMBL" id="CAFBLC010000001">
    <property type="protein sequence ID" value="CAB4853845.1"/>
    <property type="molecule type" value="Genomic_DNA"/>
</dbReference>
<gene>
    <name evidence="1" type="ORF">UFOPK2627_00152</name>
    <name evidence="2" type="ORF">UFOPK2879_00155</name>
    <name evidence="3" type="ORF">UFOPK3078_00363</name>
    <name evidence="4" type="ORF">UFOPK3288_00053</name>
    <name evidence="5" type="ORF">UFOPK3990_00164</name>
    <name evidence="6" type="ORF">UFOPK4245_00208</name>
    <name evidence="7" type="ORF">UFOPK4337_00035</name>
</gene>
<evidence type="ECO:0000313" key="7">
    <source>
        <dbReference type="EMBL" id="CAB5050853.1"/>
    </source>
</evidence>
<dbReference type="Pfam" id="PF20060">
    <property type="entry name" value="DUF6459"/>
    <property type="match status" value="1"/>
</dbReference>
<dbReference type="EMBL" id="CAEZYA010000002">
    <property type="protein sequence ID" value="CAB4695380.1"/>
    <property type="molecule type" value="Genomic_DNA"/>
</dbReference>
<evidence type="ECO:0000313" key="3">
    <source>
        <dbReference type="EMBL" id="CAB4800967.1"/>
    </source>
</evidence>
<dbReference type="AlphaFoldDB" id="A0A6J6P7J9"/>
<sequence length="175" mass="20359">MTTNRLISDEISISSFRIEAPDSPENQDWKHPLLEIFKLTSAPLQTSRPKLYLVPSRFDDEFDPDFAPEPTSALDLPELHQWTERFAHSVVEIWAGRRSPRQIQTLCHHTIFSELVRKSGSQKEIGHIRKIHIQEPLDGICEATITVRYQDRLRSMLVRFEGIDKRWLCTALNLL</sequence>
<dbReference type="EMBL" id="CAFBOQ010000003">
    <property type="protein sequence ID" value="CAB4977216.1"/>
    <property type="molecule type" value="Genomic_DNA"/>
</dbReference>
<dbReference type="EMBL" id="CAFBQD010000002">
    <property type="protein sequence ID" value="CAB5045085.1"/>
    <property type="molecule type" value="Genomic_DNA"/>
</dbReference>
<evidence type="ECO:0000313" key="2">
    <source>
        <dbReference type="EMBL" id="CAB4759810.1"/>
    </source>
</evidence>
<dbReference type="InterPro" id="IPR045596">
    <property type="entry name" value="DUF6459"/>
</dbReference>
<evidence type="ECO:0000313" key="6">
    <source>
        <dbReference type="EMBL" id="CAB5045085.1"/>
    </source>
</evidence>
<dbReference type="EMBL" id="CAFBQM010000001">
    <property type="protein sequence ID" value="CAB5050853.1"/>
    <property type="molecule type" value="Genomic_DNA"/>
</dbReference>
<reference evidence="1" key="1">
    <citation type="submission" date="2020-05" db="EMBL/GenBank/DDBJ databases">
        <authorList>
            <person name="Chiriac C."/>
            <person name="Salcher M."/>
            <person name="Ghai R."/>
            <person name="Kavagutti S V."/>
        </authorList>
    </citation>
    <scope>NUCLEOTIDE SEQUENCE</scope>
</reference>
<organism evidence="1">
    <name type="scientific">freshwater metagenome</name>
    <dbReference type="NCBI Taxonomy" id="449393"/>
    <lineage>
        <taxon>unclassified sequences</taxon>
        <taxon>metagenomes</taxon>
        <taxon>ecological metagenomes</taxon>
    </lineage>
</organism>
<dbReference type="EMBL" id="CAFAAU010000007">
    <property type="protein sequence ID" value="CAB4800967.1"/>
    <property type="molecule type" value="Genomic_DNA"/>
</dbReference>